<name>A0A4S8R0R7_9HELO</name>
<gene>
    <name evidence="3" type="ORF">BGAL_0130g00210</name>
</gene>
<dbReference type="EMBL" id="PQXL01000130">
    <property type="protein sequence ID" value="THV50940.1"/>
    <property type="molecule type" value="Genomic_DNA"/>
</dbReference>
<reference evidence="3 4" key="1">
    <citation type="submission" date="2017-12" db="EMBL/GenBank/DDBJ databases">
        <title>Comparative genomics of Botrytis spp.</title>
        <authorList>
            <person name="Valero-Jimenez C.A."/>
            <person name="Tapia P."/>
            <person name="Veloso J."/>
            <person name="Silva-Moreno E."/>
            <person name="Staats M."/>
            <person name="Valdes J.H."/>
            <person name="Van Kan J.A.L."/>
        </authorList>
    </citation>
    <scope>NUCLEOTIDE SEQUENCE [LARGE SCALE GENOMIC DNA]</scope>
    <source>
        <strain evidence="3 4">MUCL435</strain>
    </source>
</reference>
<dbReference type="PANTHER" id="PTHR35910:SF1">
    <property type="entry name" value="2EXR DOMAIN-CONTAINING PROTEIN"/>
    <property type="match status" value="1"/>
</dbReference>
<evidence type="ECO:0000313" key="4">
    <source>
        <dbReference type="Proteomes" id="UP000308671"/>
    </source>
</evidence>
<organism evidence="3 4">
    <name type="scientific">Botrytis galanthina</name>
    <dbReference type="NCBI Taxonomy" id="278940"/>
    <lineage>
        <taxon>Eukaryota</taxon>
        <taxon>Fungi</taxon>
        <taxon>Dikarya</taxon>
        <taxon>Ascomycota</taxon>
        <taxon>Pezizomycotina</taxon>
        <taxon>Leotiomycetes</taxon>
        <taxon>Helotiales</taxon>
        <taxon>Sclerotiniaceae</taxon>
        <taxon>Botrytis</taxon>
    </lineage>
</organism>
<dbReference type="OrthoDB" id="3544787at2759"/>
<feature type="compositionally biased region" description="Polar residues" evidence="1">
    <location>
        <begin position="1"/>
        <end position="11"/>
    </location>
</feature>
<evidence type="ECO:0000256" key="1">
    <source>
        <dbReference type="SAM" id="MobiDB-lite"/>
    </source>
</evidence>
<evidence type="ECO:0000259" key="2">
    <source>
        <dbReference type="Pfam" id="PF20150"/>
    </source>
</evidence>
<dbReference type="PANTHER" id="PTHR35910">
    <property type="entry name" value="2EXR DOMAIN-CONTAINING PROTEIN"/>
    <property type="match status" value="1"/>
</dbReference>
<feature type="domain" description="2EXR" evidence="2">
    <location>
        <begin position="50"/>
        <end position="118"/>
    </location>
</feature>
<feature type="region of interest" description="Disordered" evidence="1">
    <location>
        <begin position="1"/>
        <end position="36"/>
    </location>
</feature>
<keyword evidence="4" id="KW-1185">Reference proteome</keyword>
<accession>A0A4S8R0R7</accession>
<evidence type="ECO:0000313" key="3">
    <source>
        <dbReference type="EMBL" id="THV50940.1"/>
    </source>
</evidence>
<feature type="compositionally biased region" description="Basic and acidic residues" evidence="1">
    <location>
        <begin position="15"/>
        <end position="26"/>
    </location>
</feature>
<sequence length="380" mass="44129">MSANTTTSQHNGMEFPKDDDTADKKIQVNTTPPLPVRKHQCITGNTRTLHRFGEFPREIQIKIFKLALPDPRIVYLRLGLMSSEHEEESWTHISMDKIRTPGLLPLLETCRTSNASVYCGDGFTKIKIEPLDGHPGTIKKLDLGACHYIDFDVWSDKVLQYNYIRPSEDILVMHYDSLRFLHDRSKSLNLERVTHIALKLECFSVMTPWISDRMTSLLGDVYSRCPNLKRLSVIGSYNCVRELPSATRLLSIDKDLLKLDFRDKDERQVPSEEATHSYRELDRILRARCLFDWHLESYRKEIEEEGNRNAIEYWKKVEVVDVLCCWPDESQDESNFYIPEIRSYVRCNDDGFLATLPESTPDSLIKLRDNLKLVELGDEQ</sequence>
<proteinExistence type="predicted"/>
<dbReference type="AlphaFoldDB" id="A0A4S8R0R7"/>
<dbReference type="Proteomes" id="UP000308671">
    <property type="component" value="Unassembled WGS sequence"/>
</dbReference>
<dbReference type="InterPro" id="IPR045518">
    <property type="entry name" value="2EXR"/>
</dbReference>
<dbReference type="Pfam" id="PF20150">
    <property type="entry name" value="2EXR"/>
    <property type="match status" value="1"/>
</dbReference>
<comment type="caution">
    <text evidence="3">The sequence shown here is derived from an EMBL/GenBank/DDBJ whole genome shotgun (WGS) entry which is preliminary data.</text>
</comment>
<protein>
    <recommendedName>
        <fullName evidence="2">2EXR domain-containing protein</fullName>
    </recommendedName>
</protein>